<dbReference type="PROSITE" id="PS50977">
    <property type="entry name" value="HTH_TETR_2"/>
    <property type="match status" value="1"/>
</dbReference>
<accession>A0A6P0GA93</accession>
<dbReference type="GO" id="GO:0003700">
    <property type="term" value="F:DNA-binding transcription factor activity"/>
    <property type="evidence" value="ECO:0007669"/>
    <property type="project" value="TreeGrafter"/>
</dbReference>
<dbReference type="EMBL" id="JAAGWE010000003">
    <property type="protein sequence ID" value="NEM04780.1"/>
    <property type="molecule type" value="Genomic_DNA"/>
</dbReference>
<dbReference type="Pfam" id="PF17920">
    <property type="entry name" value="TetR_C_16"/>
    <property type="match status" value="1"/>
</dbReference>
<evidence type="ECO:0000256" key="2">
    <source>
        <dbReference type="PROSITE-ProRule" id="PRU00335"/>
    </source>
</evidence>
<dbReference type="PANTHER" id="PTHR30055:SF235">
    <property type="entry name" value="TRANSCRIPTIONAL REGULATORY PROTEIN"/>
    <property type="match status" value="1"/>
</dbReference>
<dbReference type="SUPFAM" id="SSF46689">
    <property type="entry name" value="Homeodomain-like"/>
    <property type="match status" value="1"/>
</dbReference>
<evidence type="ECO:0000256" key="1">
    <source>
        <dbReference type="ARBA" id="ARBA00023125"/>
    </source>
</evidence>
<dbReference type="InterPro" id="IPR036271">
    <property type="entry name" value="Tet_transcr_reg_TetR-rel_C_sf"/>
</dbReference>
<dbReference type="Proteomes" id="UP000471126">
    <property type="component" value="Unassembled WGS sequence"/>
</dbReference>
<evidence type="ECO:0000259" key="3">
    <source>
        <dbReference type="PROSITE" id="PS50977"/>
    </source>
</evidence>
<dbReference type="PANTHER" id="PTHR30055">
    <property type="entry name" value="HTH-TYPE TRANSCRIPTIONAL REGULATOR RUTR"/>
    <property type="match status" value="1"/>
</dbReference>
<evidence type="ECO:0000313" key="4">
    <source>
        <dbReference type="EMBL" id="NEM04780.1"/>
    </source>
</evidence>
<dbReference type="Gene3D" id="1.10.10.60">
    <property type="entry name" value="Homeodomain-like"/>
    <property type="match status" value="1"/>
</dbReference>
<dbReference type="Gene3D" id="1.10.357.10">
    <property type="entry name" value="Tetracycline Repressor, domain 2"/>
    <property type="match status" value="1"/>
</dbReference>
<dbReference type="PRINTS" id="PR00455">
    <property type="entry name" value="HTHTETR"/>
</dbReference>
<organism evidence="4 5">
    <name type="scientific">Geodermatophilus normandii</name>
    <dbReference type="NCBI Taxonomy" id="1137989"/>
    <lineage>
        <taxon>Bacteria</taxon>
        <taxon>Bacillati</taxon>
        <taxon>Actinomycetota</taxon>
        <taxon>Actinomycetes</taxon>
        <taxon>Geodermatophilales</taxon>
        <taxon>Geodermatophilaceae</taxon>
        <taxon>Geodermatophilus</taxon>
    </lineage>
</organism>
<dbReference type="AlphaFoldDB" id="A0A6P0GA93"/>
<comment type="caution">
    <text evidence="4">The sequence shown here is derived from an EMBL/GenBank/DDBJ whole genome shotgun (WGS) entry which is preliminary data.</text>
</comment>
<gene>
    <name evidence="4" type="ORF">GCU54_01910</name>
</gene>
<evidence type="ECO:0000313" key="5">
    <source>
        <dbReference type="Proteomes" id="UP000471126"/>
    </source>
</evidence>
<dbReference type="SUPFAM" id="SSF48498">
    <property type="entry name" value="Tetracyclin repressor-like, C-terminal domain"/>
    <property type="match status" value="1"/>
</dbReference>
<name>A0A6P0GA93_9ACTN</name>
<feature type="domain" description="HTH tetR-type" evidence="3">
    <location>
        <begin position="16"/>
        <end position="76"/>
    </location>
</feature>
<dbReference type="Pfam" id="PF00440">
    <property type="entry name" value="TetR_N"/>
    <property type="match status" value="1"/>
</dbReference>
<proteinExistence type="predicted"/>
<dbReference type="InterPro" id="IPR050109">
    <property type="entry name" value="HTH-type_TetR-like_transc_reg"/>
</dbReference>
<dbReference type="InterPro" id="IPR001647">
    <property type="entry name" value="HTH_TetR"/>
</dbReference>
<sequence length="199" mass="21252">MPTDGCEPLSRDERRRRSEAAILEAARALFAETGFERTTIRAVASAAGVDPALVMQHFGSKDNLFTQATRWAHDQVSVLDVPREEVPAAALADLFETFEGAGGRAGAIALMRSCLTHPEANRTLRDDVMCSVASGVAERMGGEDAELRAGLLAACVMGLGLSRYLLQVPAVAEASRADIERLLEPALRALLDPPERPAG</sequence>
<protein>
    <submittedName>
        <fullName evidence="4">TetR/AcrR family transcriptional regulator</fullName>
    </submittedName>
</protein>
<reference evidence="4 5" key="1">
    <citation type="submission" date="2019-12" db="EMBL/GenBank/DDBJ databases">
        <title>WGS of CPCC 203550 I12A-02606.</title>
        <authorList>
            <person name="Jiang Z."/>
        </authorList>
    </citation>
    <scope>NUCLEOTIDE SEQUENCE [LARGE SCALE GENOMIC DNA]</scope>
    <source>
        <strain evidence="4 5">I12A-02606</strain>
    </source>
</reference>
<dbReference type="InterPro" id="IPR041678">
    <property type="entry name" value="TetR_C_16"/>
</dbReference>
<dbReference type="InterPro" id="IPR009057">
    <property type="entry name" value="Homeodomain-like_sf"/>
</dbReference>
<feature type="DNA-binding region" description="H-T-H motif" evidence="2">
    <location>
        <begin position="39"/>
        <end position="58"/>
    </location>
</feature>
<dbReference type="RefSeq" id="WP_163474994.1">
    <property type="nucleotide sequence ID" value="NZ_JAAGWE010000003.1"/>
</dbReference>
<dbReference type="GO" id="GO:0000976">
    <property type="term" value="F:transcription cis-regulatory region binding"/>
    <property type="evidence" value="ECO:0007669"/>
    <property type="project" value="TreeGrafter"/>
</dbReference>
<keyword evidence="1 2" id="KW-0238">DNA-binding</keyword>